<evidence type="ECO:0000313" key="1">
    <source>
        <dbReference type="EMBL" id="MBX71584.1"/>
    </source>
</evidence>
<protein>
    <submittedName>
        <fullName evidence="1">Uncharacterized protein</fullName>
    </submittedName>
</protein>
<dbReference type="EMBL" id="GGEC01091100">
    <property type="protein sequence ID" value="MBX71584.1"/>
    <property type="molecule type" value="Transcribed_RNA"/>
</dbReference>
<organism evidence="1">
    <name type="scientific">Rhizophora mucronata</name>
    <name type="common">Asiatic mangrove</name>
    <dbReference type="NCBI Taxonomy" id="61149"/>
    <lineage>
        <taxon>Eukaryota</taxon>
        <taxon>Viridiplantae</taxon>
        <taxon>Streptophyta</taxon>
        <taxon>Embryophyta</taxon>
        <taxon>Tracheophyta</taxon>
        <taxon>Spermatophyta</taxon>
        <taxon>Magnoliopsida</taxon>
        <taxon>eudicotyledons</taxon>
        <taxon>Gunneridae</taxon>
        <taxon>Pentapetalae</taxon>
        <taxon>rosids</taxon>
        <taxon>fabids</taxon>
        <taxon>Malpighiales</taxon>
        <taxon>Rhizophoraceae</taxon>
        <taxon>Rhizophora</taxon>
    </lineage>
</organism>
<sequence>MKMVLSGFRATDLLYGTTMVGTRFQILYMLTSQQELALVIQQARTTFEPMKPVLAMTCITSCRHFSRGILNLPEMISSLLENLMLATISPLLLLESTRETKTEKESR</sequence>
<accession>A0A2P2QXH1</accession>
<proteinExistence type="predicted"/>
<dbReference type="AlphaFoldDB" id="A0A2P2QXH1"/>
<reference evidence="1" key="1">
    <citation type="submission" date="2018-02" db="EMBL/GenBank/DDBJ databases">
        <title>Rhizophora mucronata_Transcriptome.</title>
        <authorList>
            <person name="Meera S.P."/>
            <person name="Sreeshan A."/>
            <person name="Augustine A."/>
        </authorList>
    </citation>
    <scope>NUCLEOTIDE SEQUENCE</scope>
    <source>
        <tissue evidence="1">Leaf</tissue>
    </source>
</reference>
<name>A0A2P2QXH1_RHIMU</name>